<evidence type="ECO:0000313" key="5">
    <source>
        <dbReference type="EMBL" id="MBC2177838.1"/>
    </source>
</evidence>
<gene>
    <name evidence="4" type="ORF">HCB27_13990</name>
    <name evidence="5" type="ORF">HCB27_14505</name>
</gene>
<evidence type="ECO:0000313" key="4">
    <source>
        <dbReference type="EMBL" id="MBC2177741.1"/>
    </source>
</evidence>
<dbReference type="EMBL" id="JAARYD010000007">
    <property type="protein sequence ID" value="MBC2177741.1"/>
    <property type="molecule type" value="Genomic_DNA"/>
</dbReference>
<dbReference type="InterPro" id="IPR051675">
    <property type="entry name" value="Endo/Exo/Phosphatase_dom_1"/>
</dbReference>
<accession>A0A7X0Z898</accession>
<dbReference type="Proteomes" id="UP000541735">
    <property type="component" value="Unassembled WGS sequence"/>
</dbReference>
<dbReference type="InterPro" id="IPR010994">
    <property type="entry name" value="RuvA_2-like"/>
</dbReference>
<evidence type="ECO:0000256" key="2">
    <source>
        <dbReference type="ARBA" id="ARBA00022737"/>
    </source>
</evidence>
<dbReference type="GO" id="GO:0015627">
    <property type="term" value="C:type II protein secretion system complex"/>
    <property type="evidence" value="ECO:0007669"/>
    <property type="project" value="TreeGrafter"/>
</dbReference>
<comment type="caution">
    <text evidence="4">The sequence shown here is derived from an EMBL/GenBank/DDBJ whole genome shotgun (WGS) entry which is preliminary data.</text>
</comment>
<dbReference type="GO" id="GO:0015628">
    <property type="term" value="P:protein secretion by the type II secretion system"/>
    <property type="evidence" value="ECO:0007669"/>
    <property type="project" value="TreeGrafter"/>
</dbReference>
<dbReference type="Pfam" id="PF12799">
    <property type="entry name" value="LRR_4"/>
    <property type="match status" value="1"/>
</dbReference>
<protein>
    <submittedName>
        <fullName evidence="4">Uncharacterized protein</fullName>
    </submittedName>
</protein>
<dbReference type="EMBL" id="JAARYD010000007">
    <property type="protein sequence ID" value="MBC2177838.1"/>
    <property type="molecule type" value="Genomic_DNA"/>
</dbReference>
<keyword evidence="3" id="KW-0732">Signal</keyword>
<feature type="chain" id="PRO_5036405354" evidence="3">
    <location>
        <begin position="30"/>
        <end position="374"/>
    </location>
</feature>
<organism evidence="4 6">
    <name type="scientific">Listeria booriae</name>
    <dbReference type="NCBI Taxonomy" id="1552123"/>
    <lineage>
        <taxon>Bacteria</taxon>
        <taxon>Bacillati</taxon>
        <taxon>Bacillota</taxon>
        <taxon>Bacilli</taxon>
        <taxon>Bacillales</taxon>
        <taxon>Listeriaceae</taxon>
        <taxon>Listeria</taxon>
    </lineage>
</organism>
<proteinExistence type="predicted"/>
<dbReference type="PROSITE" id="PS51450">
    <property type="entry name" value="LRR"/>
    <property type="match status" value="2"/>
</dbReference>
<dbReference type="PANTHER" id="PTHR21180:SF32">
    <property type="entry name" value="ENDONUCLEASE_EXONUCLEASE_PHOSPHATASE FAMILY DOMAIN-CONTAINING PROTEIN 1"/>
    <property type="match status" value="1"/>
</dbReference>
<evidence type="ECO:0000313" key="6">
    <source>
        <dbReference type="Proteomes" id="UP000541735"/>
    </source>
</evidence>
<dbReference type="InterPro" id="IPR001611">
    <property type="entry name" value="Leu-rich_rpt"/>
</dbReference>
<evidence type="ECO:0000256" key="1">
    <source>
        <dbReference type="ARBA" id="ARBA00022614"/>
    </source>
</evidence>
<dbReference type="SUPFAM" id="SSF47781">
    <property type="entry name" value="RuvA domain 2-like"/>
    <property type="match status" value="1"/>
</dbReference>
<reference evidence="4 6" key="1">
    <citation type="submission" date="2020-03" db="EMBL/GenBank/DDBJ databases">
        <title>Soil Listeria distribution.</title>
        <authorList>
            <person name="Liao J."/>
            <person name="Wiedmann M."/>
        </authorList>
    </citation>
    <scope>NUCLEOTIDE SEQUENCE [LARGE SCALE GENOMIC DNA]</scope>
    <source>
        <strain evidence="4 6">FSL L7-0259</strain>
    </source>
</reference>
<feature type="signal peptide" evidence="3">
    <location>
        <begin position="1"/>
        <end position="29"/>
    </location>
</feature>
<dbReference type="SUPFAM" id="SSF52058">
    <property type="entry name" value="L domain-like"/>
    <property type="match status" value="1"/>
</dbReference>
<dbReference type="Gene3D" id="1.10.150.320">
    <property type="entry name" value="Photosystem II 12 kDa extrinsic protein"/>
    <property type="match status" value="1"/>
</dbReference>
<dbReference type="Gene3D" id="3.80.10.10">
    <property type="entry name" value="Ribonuclease Inhibitor"/>
    <property type="match status" value="1"/>
</dbReference>
<dbReference type="InterPro" id="IPR032675">
    <property type="entry name" value="LRR_dom_sf"/>
</dbReference>
<sequence>MKMKKIMIVIAFVLMVGSPLSLHSKDVNAAVQSSSVSAESKIDINTATKEQLETLIGIGNVLSQRIIDNRPYKTLDDLLNVKGIGVKTLQNLKEQNIADVPAPESDITLDPSLQKAINRTLSQPDTSPLTKTDLEKLTTLSSSVLTAADEKIKTLDGLEFAVNLETLTLTNQAISDVSPIQNLSKLSRLDLQSNQISDLTPLYDNVSGSGDNLKSLSNMNFANNQIEHVAIEHLQRLSNSPSDSKIVLDDNYIWENVQTIDGFISLMNQQTKNPTILDLSTFPSTQNDMKTIGVAANLTYPFGPLDSSVYNEVKLLDARDTYDAATQTLTFNDIRNRTELSYEIISSYNITSPYMPGMLLGGYDSSHISTMLVK</sequence>
<dbReference type="Pfam" id="PF12836">
    <property type="entry name" value="HHH_3"/>
    <property type="match status" value="1"/>
</dbReference>
<evidence type="ECO:0000256" key="3">
    <source>
        <dbReference type="SAM" id="SignalP"/>
    </source>
</evidence>
<dbReference type="InterPro" id="IPR025875">
    <property type="entry name" value="Leu-rich_rpt_4"/>
</dbReference>
<dbReference type="AlphaFoldDB" id="A0A7X0Z898"/>
<dbReference type="PANTHER" id="PTHR21180">
    <property type="entry name" value="ENDONUCLEASE/EXONUCLEASE/PHOSPHATASE FAMILY DOMAIN-CONTAINING PROTEIN 1"/>
    <property type="match status" value="1"/>
</dbReference>
<keyword evidence="2" id="KW-0677">Repeat</keyword>
<keyword evidence="1" id="KW-0433">Leucine-rich repeat</keyword>
<name>A0A7X0Z898_9LIST</name>